<feature type="region of interest" description="Disordered" evidence="1">
    <location>
        <begin position="64"/>
        <end position="84"/>
    </location>
</feature>
<evidence type="ECO:0000313" key="4">
    <source>
        <dbReference type="Proteomes" id="UP001055712"/>
    </source>
</evidence>
<gene>
    <name evidence="3" type="ORF">D9Q98_000953</name>
</gene>
<reference evidence="3" key="2">
    <citation type="submission" date="2020-11" db="EMBL/GenBank/DDBJ databases">
        <authorList>
            <person name="Cecchin M."/>
            <person name="Marcolungo L."/>
            <person name="Rossato M."/>
            <person name="Girolomoni L."/>
            <person name="Cosentino E."/>
            <person name="Cuine S."/>
            <person name="Li-Beisson Y."/>
            <person name="Delledonne M."/>
            <person name="Ballottari M."/>
        </authorList>
    </citation>
    <scope>NUCLEOTIDE SEQUENCE</scope>
    <source>
        <strain evidence="3">211/11P</strain>
        <tissue evidence="3">Whole cell</tissue>
    </source>
</reference>
<keyword evidence="2" id="KW-0812">Transmembrane</keyword>
<keyword evidence="2" id="KW-0472">Membrane</keyword>
<keyword evidence="2" id="KW-1133">Transmembrane helix</keyword>
<feature type="transmembrane region" description="Helical" evidence="2">
    <location>
        <begin position="426"/>
        <end position="446"/>
    </location>
</feature>
<feature type="transmembrane region" description="Helical" evidence="2">
    <location>
        <begin position="394"/>
        <end position="414"/>
    </location>
</feature>
<dbReference type="Proteomes" id="UP001055712">
    <property type="component" value="Unassembled WGS sequence"/>
</dbReference>
<keyword evidence="4" id="KW-1185">Reference proteome</keyword>
<protein>
    <submittedName>
        <fullName evidence="3">Uncharacterized protein</fullName>
    </submittedName>
</protein>
<comment type="caution">
    <text evidence="3">The sequence shown here is derived from an EMBL/GenBank/DDBJ whole genome shotgun (WGS) entry which is preliminary data.</text>
</comment>
<organism evidence="3 4">
    <name type="scientific">Chlorella vulgaris</name>
    <name type="common">Green alga</name>
    <dbReference type="NCBI Taxonomy" id="3077"/>
    <lineage>
        <taxon>Eukaryota</taxon>
        <taxon>Viridiplantae</taxon>
        <taxon>Chlorophyta</taxon>
        <taxon>core chlorophytes</taxon>
        <taxon>Trebouxiophyceae</taxon>
        <taxon>Chlorellales</taxon>
        <taxon>Chlorellaceae</taxon>
        <taxon>Chlorella clade</taxon>
        <taxon>Chlorella</taxon>
    </lineage>
</organism>
<feature type="transmembrane region" description="Helical" evidence="2">
    <location>
        <begin position="325"/>
        <end position="342"/>
    </location>
</feature>
<dbReference type="OrthoDB" id="514390at2759"/>
<proteinExistence type="predicted"/>
<reference evidence="3" key="1">
    <citation type="journal article" date="2019" name="Plant J.">
        <title>Chlorella vulgaris genome assembly and annotation reveals the molecular basis for metabolic acclimation to high light conditions.</title>
        <authorList>
            <person name="Cecchin M."/>
            <person name="Marcolungo L."/>
            <person name="Rossato M."/>
            <person name="Girolomoni L."/>
            <person name="Cosentino E."/>
            <person name="Cuine S."/>
            <person name="Li-Beisson Y."/>
            <person name="Delledonne M."/>
            <person name="Ballottari M."/>
        </authorList>
    </citation>
    <scope>NUCLEOTIDE SEQUENCE</scope>
    <source>
        <strain evidence="3">211/11P</strain>
    </source>
</reference>
<feature type="transmembrane region" description="Helical" evidence="2">
    <location>
        <begin position="362"/>
        <end position="382"/>
    </location>
</feature>
<evidence type="ECO:0000256" key="2">
    <source>
        <dbReference type="SAM" id="Phobius"/>
    </source>
</evidence>
<dbReference type="EMBL" id="SIDB01000001">
    <property type="protein sequence ID" value="KAI3438525.1"/>
    <property type="molecule type" value="Genomic_DNA"/>
</dbReference>
<evidence type="ECO:0000313" key="3">
    <source>
        <dbReference type="EMBL" id="KAI3438525.1"/>
    </source>
</evidence>
<sequence>MLHLRALSRSACCLGLRLDRTSAPASSPTSVALEQATGIATASKWWKGLLDEYGGAATRLATSVGVSQDGEDKEKGGRGVHTGAEALQPTAQVYVCADTDMNLEPNPSARHPTLLGHSLLKAQQQGSTFNNPDVTARQAGHPTSRGTGGAVADGSGGYTLLAAAHLGLAATCFVAPEAVANLFFPDAAMPQGLEARALVKMLGCGAALGSATSLGLKQLADGGQLASPTAQRLQLGLIGFSTGEPAAVLQGVWLCSGAIALHALYSASISGTALLAGAGTMGVTLLVPLNHYVVTNKGLKLGEAVSSYFGAVPDHFKVTGVQSGLYSLLTPVLALAGAGYLLAPGSTLAQVIGFVKGVDAYFWWQCIGAALMTVAPAATFSLKKLADEGRLDQPVAKTLNAGVMATALVHLAVMGPMMASNQGGPALPWAVAAWATALVTGGLGMFGGGAAKAAA</sequence>
<name>A0A9D4TZL9_CHLVU</name>
<evidence type="ECO:0000256" key="1">
    <source>
        <dbReference type="SAM" id="MobiDB-lite"/>
    </source>
</evidence>
<dbReference type="AlphaFoldDB" id="A0A9D4TZL9"/>
<accession>A0A9D4TZL9</accession>